<dbReference type="Pfam" id="PF02151">
    <property type="entry name" value="UVR"/>
    <property type="match status" value="1"/>
</dbReference>
<evidence type="ECO:0000256" key="1">
    <source>
        <dbReference type="SAM" id="Coils"/>
    </source>
</evidence>
<proteinExistence type="predicted"/>
<dbReference type="PANTHER" id="PTHR38430">
    <property type="entry name" value="PROTEIN-ARGININE KINASE ACTIVATOR PROTEIN"/>
    <property type="match status" value="1"/>
</dbReference>
<evidence type="ECO:0000259" key="2">
    <source>
        <dbReference type="PROSITE" id="PS50151"/>
    </source>
</evidence>
<keyword evidence="3" id="KW-0418">Kinase</keyword>
<dbReference type="EMBL" id="CAKJTI010000023">
    <property type="protein sequence ID" value="CAG9614146.1"/>
    <property type="molecule type" value="Genomic_DNA"/>
</dbReference>
<accession>A0ABN8A533</accession>
<keyword evidence="3" id="KW-0808">Transferase</keyword>
<feature type="domain" description="UVR" evidence="2">
    <location>
        <begin position="142"/>
        <end position="177"/>
    </location>
</feature>
<gene>
    <name evidence="3" type="primary">mcsA</name>
    <name evidence="3" type="ORF">BACCIP111899_03373</name>
</gene>
<evidence type="ECO:0000313" key="3">
    <source>
        <dbReference type="EMBL" id="CAG9614146.1"/>
    </source>
</evidence>
<dbReference type="InterPro" id="IPR001943">
    <property type="entry name" value="UVR_dom"/>
</dbReference>
<dbReference type="SUPFAM" id="SSF46600">
    <property type="entry name" value="C-terminal UvrC-binding domain of UvrB"/>
    <property type="match status" value="1"/>
</dbReference>
<dbReference type="Proteomes" id="UP000789423">
    <property type="component" value="Unassembled WGS sequence"/>
</dbReference>
<dbReference type="Gene3D" id="4.10.860.10">
    <property type="entry name" value="UVR domain"/>
    <property type="match status" value="1"/>
</dbReference>
<name>A0ABN8A533_9BACI</name>
<keyword evidence="1" id="KW-0175">Coiled coil</keyword>
<sequence length="185" mass="21154">MICQNCSSRSATLHFTKAINGKKTEIHLCEQCAQENGYTSFFQSNKSNKSSLSFHNLLAGLLHVEQPASEKETNNVSNVQPLQCPKCNMTYPQFAKIGRFGCSSCYETFKEQLQPMLKRLHGGHTKHHGKIPNRIGGNIHLKKELDELKLKLQECIQQEEFEQAAEVRDKIRSIENQLREHREGE</sequence>
<feature type="coiled-coil region" evidence="1">
    <location>
        <begin position="138"/>
        <end position="184"/>
    </location>
</feature>
<protein>
    <submittedName>
        <fullName evidence="3">Protein-arginine kinase activator protein</fullName>
    </submittedName>
</protein>
<comment type="caution">
    <text evidence="3">The sequence shown here is derived from an EMBL/GenBank/DDBJ whole genome shotgun (WGS) entry which is preliminary data.</text>
</comment>
<organism evidence="3 4">
    <name type="scientific">Bacillus rhizoplanae</name>
    <dbReference type="NCBI Taxonomy" id="2880966"/>
    <lineage>
        <taxon>Bacteria</taxon>
        <taxon>Bacillati</taxon>
        <taxon>Bacillota</taxon>
        <taxon>Bacilli</taxon>
        <taxon>Bacillales</taxon>
        <taxon>Bacillaceae</taxon>
        <taxon>Bacillus</taxon>
    </lineage>
</organism>
<evidence type="ECO:0000313" key="4">
    <source>
        <dbReference type="Proteomes" id="UP000789423"/>
    </source>
</evidence>
<dbReference type="InterPro" id="IPR025542">
    <property type="entry name" value="YacH"/>
</dbReference>
<dbReference type="GO" id="GO:0016301">
    <property type="term" value="F:kinase activity"/>
    <property type="evidence" value="ECO:0007669"/>
    <property type="project" value="UniProtKB-KW"/>
</dbReference>
<dbReference type="InterPro" id="IPR036876">
    <property type="entry name" value="UVR_dom_sf"/>
</dbReference>
<dbReference type="PIRSF" id="PIRSF015034">
    <property type="entry name" value="YacH"/>
    <property type="match status" value="1"/>
</dbReference>
<dbReference type="RefSeq" id="WP_230576151.1">
    <property type="nucleotide sequence ID" value="NZ_CAKJTI010000023.1"/>
</dbReference>
<dbReference type="PROSITE" id="PS50151">
    <property type="entry name" value="UVR"/>
    <property type="match status" value="1"/>
</dbReference>
<dbReference type="PANTHER" id="PTHR38430:SF1">
    <property type="entry name" value="PROTEIN-ARGININE KINASE ACTIVATOR PROTEIN"/>
    <property type="match status" value="1"/>
</dbReference>
<keyword evidence="4" id="KW-1185">Reference proteome</keyword>
<reference evidence="3 4" key="1">
    <citation type="submission" date="2021-10" db="EMBL/GenBank/DDBJ databases">
        <authorList>
            <person name="Criscuolo A."/>
        </authorList>
    </citation>
    <scope>NUCLEOTIDE SEQUENCE [LARGE SCALE GENOMIC DNA]</scope>
    <source>
        <strain evidence="4">CIP 111899</strain>
    </source>
</reference>